<evidence type="ECO:0000256" key="1">
    <source>
        <dbReference type="ARBA" id="ARBA00009500"/>
    </source>
</evidence>
<dbReference type="AlphaFoldDB" id="A0A1I7ZHP4"/>
<evidence type="ECO:0000259" key="5">
    <source>
        <dbReference type="SMART" id="SM00093"/>
    </source>
</evidence>
<protein>
    <submittedName>
        <fullName evidence="7">SERPIN domain-containing protein</fullName>
    </submittedName>
</protein>
<dbReference type="InterPro" id="IPR023796">
    <property type="entry name" value="Serpin_dom"/>
</dbReference>
<feature type="chain" id="PRO_5009313461" evidence="4">
    <location>
        <begin position="17"/>
        <end position="419"/>
    </location>
</feature>
<accession>A0A1I7ZHP4</accession>
<dbReference type="InterPro" id="IPR036186">
    <property type="entry name" value="Serpin_sf"/>
</dbReference>
<feature type="domain" description="Serpin" evidence="5">
    <location>
        <begin position="35"/>
        <end position="418"/>
    </location>
</feature>
<keyword evidence="4" id="KW-0732">Signal</keyword>
<dbReference type="InterPro" id="IPR000215">
    <property type="entry name" value="Serpin_fam"/>
</dbReference>
<dbReference type="GO" id="GO:0004867">
    <property type="term" value="F:serine-type endopeptidase inhibitor activity"/>
    <property type="evidence" value="ECO:0007669"/>
    <property type="project" value="InterPro"/>
</dbReference>
<dbReference type="InterPro" id="IPR042185">
    <property type="entry name" value="Serpin_sf_2"/>
</dbReference>
<feature type="signal peptide" evidence="4">
    <location>
        <begin position="1"/>
        <end position="16"/>
    </location>
</feature>
<dbReference type="Gene3D" id="3.30.497.10">
    <property type="entry name" value="Antithrombin, subunit I, domain 2"/>
    <property type="match status" value="2"/>
</dbReference>
<evidence type="ECO:0000256" key="2">
    <source>
        <dbReference type="RuleBase" id="RU000411"/>
    </source>
</evidence>
<evidence type="ECO:0000256" key="4">
    <source>
        <dbReference type="SAM" id="SignalP"/>
    </source>
</evidence>
<dbReference type="InterPro" id="IPR023795">
    <property type="entry name" value="Serpin_CS"/>
</dbReference>
<dbReference type="InterPro" id="IPR042178">
    <property type="entry name" value="Serpin_sf_1"/>
</dbReference>
<keyword evidence="6" id="KW-1185">Reference proteome</keyword>
<dbReference type="SUPFAM" id="SSF56574">
    <property type="entry name" value="Serpins"/>
    <property type="match status" value="1"/>
</dbReference>
<dbReference type="Gene3D" id="2.30.39.10">
    <property type="entry name" value="Alpha-1-antitrypsin, domain 1"/>
    <property type="match status" value="1"/>
</dbReference>
<organism evidence="6 7">
    <name type="scientific">Steinernema glaseri</name>
    <dbReference type="NCBI Taxonomy" id="37863"/>
    <lineage>
        <taxon>Eukaryota</taxon>
        <taxon>Metazoa</taxon>
        <taxon>Ecdysozoa</taxon>
        <taxon>Nematoda</taxon>
        <taxon>Chromadorea</taxon>
        <taxon>Rhabditida</taxon>
        <taxon>Tylenchina</taxon>
        <taxon>Panagrolaimomorpha</taxon>
        <taxon>Strongyloidoidea</taxon>
        <taxon>Steinernematidae</taxon>
        <taxon>Steinernema</taxon>
    </lineage>
</organism>
<comment type="similarity">
    <text evidence="1 2">Belongs to the serpin family.</text>
</comment>
<dbReference type="Proteomes" id="UP000095287">
    <property type="component" value="Unplaced"/>
</dbReference>
<dbReference type="PROSITE" id="PS00284">
    <property type="entry name" value="SERPIN"/>
    <property type="match status" value="1"/>
</dbReference>
<dbReference type="Pfam" id="PF00079">
    <property type="entry name" value="Serpin"/>
    <property type="match status" value="2"/>
</dbReference>
<dbReference type="PANTHER" id="PTHR11461">
    <property type="entry name" value="SERINE PROTEASE INHIBITOR, SERPIN"/>
    <property type="match status" value="1"/>
</dbReference>
<dbReference type="GO" id="GO:0005615">
    <property type="term" value="C:extracellular space"/>
    <property type="evidence" value="ECO:0007669"/>
    <property type="project" value="InterPro"/>
</dbReference>
<feature type="region of interest" description="Disordered" evidence="3">
    <location>
        <begin position="367"/>
        <end position="387"/>
    </location>
</feature>
<dbReference type="PANTHER" id="PTHR11461:SF211">
    <property type="entry name" value="GH10112P-RELATED"/>
    <property type="match status" value="1"/>
</dbReference>
<feature type="compositionally biased region" description="Polar residues" evidence="3">
    <location>
        <begin position="367"/>
        <end position="381"/>
    </location>
</feature>
<dbReference type="SMART" id="SM00093">
    <property type="entry name" value="SERPIN"/>
    <property type="match status" value="1"/>
</dbReference>
<evidence type="ECO:0000313" key="6">
    <source>
        <dbReference type="Proteomes" id="UP000095287"/>
    </source>
</evidence>
<proteinExistence type="inferred from homology"/>
<name>A0A1I7ZHP4_9BILA</name>
<evidence type="ECO:0000256" key="3">
    <source>
        <dbReference type="SAM" id="MobiDB-lite"/>
    </source>
</evidence>
<dbReference type="WBParaSite" id="L893_g26520.t1">
    <property type="protein sequence ID" value="L893_g26520.t1"/>
    <property type="gene ID" value="L893_g26520"/>
</dbReference>
<evidence type="ECO:0000313" key="7">
    <source>
        <dbReference type="WBParaSite" id="L893_g26520.t1"/>
    </source>
</evidence>
<reference evidence="7" key="1">
    <citation type="submission" date="2016-11" db="UniProtKB">
        <authorList>
            <consortium name="WormBaseParasite"/>
        </authorList>
    </citation>
    <scope>IDENTIFICATION</scope>
</reference>
<sequence length="419" mass="47152">MAIRPILLCLLGLSLASTIPIKESINDKLNDVTFLTSLSYLPSEFNKRILHSPFSHQMSTAMVNDAAGGDLSWLLTKMSFEGIPKEEVSAWFKDKIAALTKADSPISTASAIYVENTLPIYDEYLANLRTNYQAKVEKADFRNHLEEERQRMIKFFNESTEGHLHTLLPKMQLDWRSDSILAEVVIGNAIFMNVTLEADLNLRDANMTFHKKYLNPLPLWVEALNGPRSGLPNPLPLWVEALTGIHSGLLYQDEHISFVEIPFKQQGFAFFMIVPSWNTNLRELKVHFRRHMWNNSFSTFRRSAKKIPSLCVTFPKINLSPLSDFNGHIAHSGHVDAPKDARDFRGMTPADNLAIKPSFHFLKPENGRTSSYSAQSGTAGESSHLPRGCGDSHGSFIADRPFIYGISHEGTPIFVGQYD</sequence>